<dbReference type="Proteomes" id="UP000306319">
    <property type="component" value="Unassembled WGS sequence"/>
</dbReference>
<organism evidence="1 2">
    <name type="scientific">Lepagella muris</name>
    <dbReference type="NCBI Taxonomy" id="3032870"/>
    <lineage>
        <taxon>Bacteria</taxon>
        <taxon>Pseudomonadati</taxon>
        <taxon>Bacteroidota</taxon>
        <taxon>Bacteroidia</taxon>
        <taxon>Bacteroidales</taxon>
        <taxon>Muribaculaceae</taxon>
        <taxon>Lepagella</taxon>
    </lineage>
</organism>
<sequence>MMTDRQDTDKRFCSILFDVMEAHGVRDVVCSPGSRNAPLLIAAESRRGMRKYNVVDERAAAFMALGMSVVSRKPVALVCTSGTALLNYAPAVAEAFYQGVPLIVISADRPEQWIDQDDSQTLRQFEALLNFVKRSYELPAWGNDDKEMLWYANRISNDAMIEAMSRRKGPVHINVRLAEPLGLKREAIGTSPRVIEMISSDGIVNKEIVRELGRSVAGSKVMFVAGFLPPDSRMHKSVGEFCSLPNVVAMTETLSNLHLGEEASGVDSVLTALPETRLDSMSPDIVISVGGSLVSRKLKEYLRRNNSVCEHWSVGWNHTTSDCFMSLTKRIEADPARFLHQLYAAAVKHVGDNSYSSIWSEARREAFKAKDEYVDSVGWSELKAFSIIDEMLPRDVNLFLSNGTSVRYAQIVGKHQPHATYCNRGVSGIDGCGSTAVGGAMKYNGKTVLVTGDMSMAYDVAALSLPGIPDRMRIIVIDNNGGGIFRFIPSTSRLEERERYFCCAPQLPLRHLAEGYGWEYHEATDATTLRESLSMLLSSPKRGVLRIVCDGESSAAILRQYMQITVPE</sequence>
<proteinExistence type="predicted"/>
<dbReference type="EMBL" id="SRYB01000017">
    <property type="protein sequence ID" value="TGY78057.1"/>
    <property type="molecule type" value="Genomic_DNA"/>
</dbReference>
<evidence type="ECO:0000313" key="1">
    <source>
        <dbReference type="EMBL" id="TGY78057.1"/>
    </source>
</evidence>
<name>A0AC61REI6_9BACT</name>
<accession>A0AC61REI6</accession>
<keyword evidence="1" id="KW-0808">Transferase</keyword>
<comment type="caution">
    <text evidence="1">The sequence shown here is derived from an EMBL/GenBank/DDBJ whole genome shotgun (WGS) entry which is preliminary data.</text>
</comment>
<gene>
    <name evidence="1" type="primary">menD</name>
    <name evidence="1" type="ORF">E5331_11950</name>
</gene>
<reference evidence="1" key="1">
    <citation type="submission" date="2019-04" db="EMBL/GenBank/DDBJ databases">
        <title>Microbes associate with the intestines of laboratory mice.</title>
        <authorList>
            <person name="Navarre W."/>
            <person name="Wong E."/>
            <person name="Huang K."/>
            <person name="Tropini C."/>
            <person name="Ng K."/>
            <person name="Yu B."/>
        </authorList>
    </citation>
    <scope>NUCLEOTIDE SEQUENCE</scope>
    <source>
        <strain evidence="1">NM04_E33</strain>
    </source>
</reference>
<keyword evidence="2" id="KW-1185">Reference proteome</keyword>
<protein>
    <submittedName>
        <fullName evidence="1">2-succinyl-5-enolpyruvyl-6-hydroxy-3-cyclohexene-1-carboxylic-acid synthase</fullName>
        <ecNumber evidence="1">2.2.1.9</ecNumber>
    </submittedName>
</protein>
<evidence type="ECO:0000313" key="2">
    <source>
        <dbReference type="Proteomes" id="UP000306319"/>
    </source>
</evidence>
<dbReference type="EC" id="2.2.1.9" evidence="1"/>